<reference evidence="1 2" key="1">
    <citation type="submission" date="2008-08" db="EMBL/GenBank/DDBJ databases">
        <authorList>
            <person name="Madupu R."/>
            <person name="Durkin A.S."/>
            <person name="Torralba M."/>
            <person name="Methe B."/>
            <person name="Sutton G.G."/>
            <person name="Strausberg R.L."/>
            <person name="Nelson K.E."/>
        </authorList>
    </citation>
    <scope>NUCLEOTIDE SEQUENCE [LARGE SCALE GENOMIC DNA]</scope>
    <source>
        <strain evidence="1 2">RM3267</strain>
    </source>
</reference>
<comment type="caution">
    <text evidence="1">The sequence shown here is derived from an EMBL/GenBank/DDBJ whole genome shotgun (WGS) entry which is preliminary data.</text>
</comment>
<dbReference type="STRING" id="553218.CAMRE0001_1191"/>
<dbReference type="Proteomes" id="UP000003082">
    <property type="component" value="Unassembled WGS sequence"/>
</dbReference>
<evidence type="ECO:0000313" key="2">
    <source>
        <dbReference type="Proteomes" id="UP000003082"/>
    </source>
</evidence>
<dbReference type="AlphaFoldDB" id="B9D0I7"/>
<name>B9D0I7_CAMRE</name>
<accession>B9D0I7</accession>
<proteinExistence type="predicted"/>
<gene>
    <name evidence="1" type="ORF">CAMRE0001_1191</name>
</gene>
<dbReference type="EMBL" id="ACFU01000006">
    <property type="protein sequence ID" value="EEF14502.1"/>
    <property type="molecule type" value="Genomic_DNA"/>
</dbReference>
<sequence>MIFGPYPALYYLCLSQLASIGDIIDDFKKICFKICGATV</sequence>
<organism evidence="1 2">
    <name type="scientific">Campylobacter rectus RM3267</name>
    <dbReference type="NCBI Taxonomy" id="553218"/>
    <lineage>
        <taxon>Bacteria</taxon>
        <taxon>Pseudomonadati</taxon>
        <taxon>Campylobacterota</taxon>
        <taxon>Epsilonproteobacteria</taxon>
        <taxon>Campylobacterales</taxon>
        <taxon>Campylobacteraceae</taxon>
        <taxon>Campylobacter</taxon>
    </lineage>
</organism>
<protein>
    <submittedName>
        <fullName evidence="1">Uncharacterized protein</fullName>
    </submittedName>
</protein>
<evidence type="ECO:0000313" key="1">
    <source>
        <dbReference type="EMBL" id="EEF14502.1"/>
    </source>
</evidence>
<keyword evidence="2" id="KW-1185">Reference proteome</keyword>